<accession>A0A5N5QG34</accession>
<evidence type="ECO:0000256" key="5">
    <source>
        <dbReference type="ARBA" id="ARBA00023015"/>
    </source>
</evidence>
<dbReference type="GO" id="GO:0005634">
    <property type="term" value="C:nucleus"/>
    <property type="evidence" value="ECO:0007669"/>
    <property type="project" value="UniProtKB-SubCell"/>
</dbReference>
<dbReference type="PANTHER" id="PTHR46179:SF13">
    <property type="entry name" value="C2H2-TYPE DOMAIN-CONTAINING PROTEIN"/>
    <property type="match status" value="1"/>
</dbReference>
<keyword evidence="11" id="KW-0808">Transferase</keyword>
<evidence type="ECO:0000259" key="10">
    <source>
        <dbReference type="PROSITE" id="PS50157"/>
    </source>
</evidence>
<comment type="subcellular location">
    <subcellularLocation>
        <location evidence="1">Nucleus</location>
    </subcellularLocation>
</comment>
<feature type="domain" description="C2H2-type" evidence="10">
    <location>
        <begin position="98"/>
        <end position="130"/>
    </location>
</feature>
<evidence type="ECO:0000256" key="2">
    <source>
        <dbReference type="ARBA" id="ARBA00022723"/>
    </source>
</evidence>
<dbReference type="PROSITE" id="PS50157">
    <property type="entry name" value="ZINC_FINGER_C2H2_2"/>
    <property type="match status" value="2"/>
</dbReference>
<feature type="domain" description="C2H2-type" evidence="10">
    <location>
        <begin position="67"/>
        <end position="96"/>
    </location>
</feature>
<evidence type="ECO:0000256" key="7">
    <source>
        <dbReference type="ARBA" id="ARBA00023242"/>
    </source>
</evidence>
<organism evidence="11 12">
    <name type="scientific">Ceratobasidium theobromae</name>
    <dbReference type="NCBI Taxonomy" id="1582974"/>
    <lineage>
        <taxon>Eukaryota</taxon>
        <taxon>Fungi</taxon>
        <taxon>Dikarya</taxon>
        <taxon>Basidiomycota</taxon>
        <taxon>Agaricomycotina</taxon>
        <taxon>Agaricomycetes</taxon>
        <taxon>Cantharellales</taxon>
        <taxon>Ceratobasidiaceae</taxon>
        <taxon>Ceratobasidium</taxon>
    </lineage>
</organism>
<feature type="region of interest" description="Disordered" evidence="9">
    <location>
        <begin position="116"/>
        <end position="165"/>
    </location>
</feature>
<evidence type="ECO:0000256" key="1">
    <source>
        <dbReference type="ARBA" id="ARBA00004123"/>
    </source>
</evidence>
<dbReference type="SMART" id="SM00355">
    <property type="entry name" value="ZnF_C2H2"/>
    <property type="match status" value="2"/>
</dbReference>
<evidence type="ECO:0000256" key="6">
    <source>
        <dbReference type="ARBA" id="ARBA00023163"/>
    </source>
</evidence>
<dbReference type="GO" id="GO:0006357">
    <property type="term" value="P:regulation of transcription by RNA polymerase II"/>
    <property type="evidence" value="ECO:0007669"/>
    <property type="project" value="TreeGrafter"/>
</dbReference>
<evidence type="ECO:0000313" key="12">
    <source>
        <dbReference type="Proteomes" id="UP000383932"/>
    </source>
</evidence>
<keyword evidence="2" id="KW-0479">Metal-binding</keyword>
<evidence type="ECO:0000256" key="8">
    <source>
        <dbReference type="PROSITE-ProRule" id="PRU00042"/>
    </source>
</evidence>
<dbReference type="EMBL" id="SSOP01000166">
    <property type="protein sequence ID" value="KAB5590493.1"/>
    <property type="molecule type" value="Genomic_DNA"/>
</dbReference>
<dbReference type="SUPFAM" id="SSF57667">
    <property type="entry name" value="beta-beta-alpha zinc fingers"/>
    <property type="match status" value="1"/>
</dbReference>
<dbReference type="InterPro" id="IPR051061">
    <property type="entry name" value="Zinc_finger_trans_reg"/>
</dbReference>
<keyword evidence="7" id="KW-0539">Nucleus</keyword>
<feature type="compositionally biased region" description="Acidic residues" evidence="9">
    <location>
        <begin position="155"/>
        <end position="164"/>
    </location>
</feature>
<dbReference type="Gene3D" id="3.30.160.60">
    <property type="entry name" value="Classic Zinc Finger"/>
    <property type="match status" value="2"/>
</dbReference>
<dbReference type="PROSITE" id="PS00028">
    <property type="entry name" value="ZINC_FINGER_C2H2_1"/>
    <property type="match status" value="1"/>
</dbReference>
<comment type="caution">
    <text evidence="11">The sequence shown here is derived from an EMBL/GenBank/DDBJ whole genome shotgun (WGS) entry which is preliminary data.</text>
</comment>
<keyword evidence="5" id="KW-0805">Transcription regulation</keyword>
<evidence type="ECO:0000256" key="3">
    <source>
        <dbReference type="ARBA" id="ARBA00022771"/>
    </source>
</evidence>
<dbReference type="InterPro" id="IPR013087">
    <property type="entry name" value="Znf_C2H2_type"/>
</dbReference>
<evidence type="ECO:0000313" key="11">
    <source>
        <dbReference type="EMBL" id="KAB5590493.1"/>
    </source>
</evidence>
<proteinExistence type="predicted"/>
<evidence type="ECO:0000256" key="9">
    <source>
        <dbReference type="SAM" id="MobiDB-lite"/>
    </source>
</evidence>
<keyword evidence="6" id="KW-0804">Transcription</keyword>
<dbReference type="Proteomes" id="UP000383932">
    <property type="component" value="Unassembled WGS sequence"/>
</dbReference>
<dbReference type="AlphaFoldDB" id="A0A5N5QG34"/>
<feature type="compositionally biased region" description="Basic and acidic residues" evidence="9">
    <location>
        <begin position="116"/>
        <end position="125"/>
    </location>
</feature>
<keyword evidence="3 8" id="KW-0863">Zinc-finger</keyword>
<gene>
    <name evidence="11" type="ORF">CTheo_6075</name>
</gene>
<dbReference type="GO" id="GO:0008270">
    <property type="term" value="F:zinc ion binding"/>
    <property type="evidence" value="ECO:0007669"/>
    <property type="project" value="UniProtKB-KW"/>
</dbReference>
<protein>
    <submittedName>
        <fullName evidence="11">Serine/threonine-protein kinase</fullName>
    </submittedName>
</protein>
<dbReference type="PANTHER" id="PTHR46179">
    <property type="entry name" value="ZINC FINGER PROTEIN"/>
    <property type="match status" value="1"/>
</dbReference>
<keyword evidence="12" id="KW-1185">Reference proteome</keyword>
<feature type="region of interest" description="Disordered" evidence="9">
    <location>
        <begin position="18"/>
        <end position="43"/>
    </location>
</feature>
<keyword evidence="4" id="KW-0862">Zinc</keyword>
<dbReference type="InterPro" id="IPR036236">
    <property type="entry name" value="Znf_C2H2_sf"/>
</dbReference>
<sequence length="184" mass="20245">MAGLPGWGPFPALVPYVRRRRSPPPLNPAAAASPHYQNPGGYGGVYTPPIACPPPPPPHPKADLRPFACGTGGCPAAFDRKSDCERHRRTHAKGSKPFKCAREGCDAAFDRKDALMRHERNDRTHLVRQTQPRKRRADAEPRRSTRRRKTASYVDPDDSDDDLPPDAVQAVQAIQAALDQIEAT</sequence>
<evidence type="ECO:0000256" key="4">
    <source>
        <dbReference type="ARBA" id="ARBA00022833"/>
    </source>
</evidence>
<name>A0A5N5QG34_9AGAM</name>
<reference evidence="11 12" key="1">
    <citation type="journal article" date="2019" name="Fungal Biol. Biotechnol.">
        <title>Draft genome sequence of fastidious pathogen Ceratobasidium theobromae, which causes vascular-streak dieback in Theobroma cacao.</title>
        <authorList>
            <person name="Ali S.S."/>
            <person name="Asman A."/>
            <person name="Shao J."/>
            <person name="Firmansyah A.P."/>
            <person name="Susilo A.W."/>
            <person name="Rosmana A."/>
            <person name="McMahon P."/>
            <person name="Junaid M."/>
            <person name="Guest D."/>
            <person name="Kheng T.Y."/>
            <person name="Meinhardt L.W."/>
            <person name="Bailey B.A."/>
        </authorList>
    </citation>
    <scope>NUCLEOTIDE SEQUENCE [LARGE SCALE GENOMIC DNA]</scope>
    <source>
        <strain evidence="11 12">CT2</strain>
    </source>
</reference>
<dbReference type="GO" id="GO:0016301">
    <property type="term" value="F:kinase activity"/>
    <property type="evidence" value="ECO:0007669"/>
    <property type="project" value="UniProtKB-KW"/>
</dbReference>
<keyword evidence="11" id="KW-0418">Kinase</keyword>
<dbReference type="OrthoDB" id="8922241at2759"/>